<evidence type="ECO:0000256" key="1">
    <source>
        <dbReference type="SAM" id="SignalP"/>
    </source>
</evidence>
<reference evidence="2 3" key="1">
    <citation type="submission" date="2024-04" db="EMBL/GenBank/DDBJ databases">
        <title>Phyllosticta paracitricarpa is synonymous to the EU quarantine fungus P. citricarpa based on phylogenomic analyses.</title>
        <authorList>
            <consortium name="Lawrence Berkeley National Laboratory"/>
            <person name="Van Ingen-Buijs V.A."/>
            <person name="Van Westerhoven A.C."/>
            <person name="Haridas S."/>
            <person name="Skiadas P."/>
            <person name="Martin F."/>
            <person name="Groenewald J.Z."/>
            <person name="Crous P.W."/>
            <person name="Seidl M.F."/>
        </authorList>
    </citation>
    <scope>NUCLEOTIDE SEQUENCE [LARGE SCALE GENOMIC DNA]</scope>
    <source>
        <strain evidence="2 3">CBS 123374</strain>
    </source>
</reference>
<sequence>MSLKRVAFAVLALLLDMSEGLDRWHSLSPTGNTEEVLITAGCGPSSLEKVSLHLLMWKWLDEISDSVQTLHCQWWGALHVVVMMRGCSLS</sequence>
<comment type="caution">
    <text evidence="2">The sequence shown here is derived from an EMBL/GenBank/DDBJ whole genome shotgun (WGS) entry which is preliminary data.</text>
</comment>
<organism evidence="2 3">
    <name type="scientific">Phyllosticta capitalensis</name>
    <dbReference type="NCBI Taxonomy" id="121624"/>
    <lineage>
        <taxon>Eukaryota</taxon>
        <taxon>Fungi</taxon>
        <taxon>Dikarya</taxon>
        <taxon>Ascomycota</taxon>
        <taxon>Pezizomycotina</taxon>
        <taxon>Dothideomycetes</taxon>
        <taxon>Dothideomycetes incertae sedis</taxon>
        <taxon>Botryosphaeriales</taxon>
        <taxon>Phyllostictaceae</taxon>
        <taxon>Phyllosticta</taxon>
    </lineage>
</organism>
<evidence type="ECO:0000313" key="2">
    <source>
        <dbReference type="EMBL" id="KAK8223858.1"/>
    </source>
</evidence>
<feature type="chain" id="PRO_5045122550" description="Secreted protein" evidence="1">
    <location>
        <begin position="21"/>
        <end position="90"/>
    </location>
</feature>
<evidence type="ECO:0008006" key="4">
    <source>
        <dbReference type="Google" id="ProtNLM"/>
    </source>
</evidence>
<name>A0ABR1YA82_9PEZI</name>
<keyword evidence="3" id="KW-1185">Reference proteome</keyword>
<proteinExistence type="predicted"/>
<protein>
    <recommendedName>
        <fullName evidence="4">Secreted protein</fullName>
    </recommendedName>
</protein>
<gene>
    <name evidence="2" type="ORF">HDK90DRAFT_105926</name>
</gene>
<accession>A0ABR1YA82</accession>
<keyword evidence="1" id="KW-0732">Signal</keyword>
<feature type="signal peptide" evidence="1">
    <location>
        <begin position="1"/>
        <end position="20"/>
    </location>
</feature>
<dbReference type="EMBL" id="JBBWRZ010000013">
    <property type="protein sequence ID" value="KAK8223858.1"/>
    <property type="molecule type" value="Genomic_DNA"/>
</dbReference>
<evidence type="ECO:0000313" key="3">
    <source>
        <dbReference type="Proteomes" id="UP001492380"/>
    </source>
</evidence>
<dbReference type="Proteomes" id="UP001492380">
    <property type="component" value="Unassembled WGS sequence"/>
</dbReference>